<name>A0ABQ7S363_PICAN</name>
<dbReference type="PANTHER" id="PTHR33359:SF1">
    <property type="entry name" value="MOLYBDOPTERIN SYNTHASE SULFUR CARRIER SUBUNIT"/>
    <property type="match status" value="1"/>
</dbReference>
<accession>A0ABQ7S363</accession>
<dbReference type="EMBL" id="JAHLVD010000001">
    <property type="protein sequence ID" value="KAG7852362.1"/>
    <property type="molecule type" value="Genomic_DNA"/>
</dbReference>
<sequence>MVAVAVEYFGPAKTHTSGTAYEKVELAEPATLNTLIQHVGRSYSPEFAQYIVSSCGVVLNEDYVETERTCPESFGTDIVLQSGDVVGIIPPVSSG</sequence>
<dbReference type="Pfam" id="PF02597">
    <property type="entry name" value="ThiS"/>
    <property type="match status" value="1"/>
</dbReference>
<evidence type="ECO:0000313" key="2">
    <source>
        <dbReference type="EMBL" id="KAG7852362.1"/>
    </source>
</evidence>
<proteinExistence type="predicted"/>
<comment type="caution">
    <text evidence="2">The sequence shown here is derived from an EMBL/GenBank/DDBJ whole genome shotgun (WGS) entry which is preliminary data.</text>
</comment>
<dbReference type="InterPro" id="IPR016155">
    <property type="entry name" value="Mopterin_synth/thiamin_S_b"/>
</dbReference>
<organism evidence="2 3">
    <name type="scientific">Pichia angusta</name>
    <name type="common">Yeast</name>
    <name type="synonym">Hansenula polymorpha</name>
    <dbReference type="NCBI Taxonomy" id="870730"/>
    <lineage>
        <taxon>Eukaryota</taxon>
        <taxon>Fungi</taxon>
        <taxon>Dikarya</taxon>
        <taxon>Ascomycota</taxon>
        <taxon>Saccharomycotina</taxon>
        <taxon>Pichiomycetes</taxon>
        <taxon>Pichiales</taxon>
        <taxon>Pichiaceae</taxon>
        <taxon>Ogataea</taxon>
    </lineage>
</organism>
<reference evidence="2 3" key="1">
    <citation type="journal article" date="2021" name="G3 (Bethesda)">
        <title>Genomic diversity, chromosomal rearrangements, and interspecies hybridization in the ogataea polymorpha species complex.</title>
        <authorList>
            <person name="Hanson S.J."/>
            <person name="Cinneide E.O."/>
            <person name="Salzberg L.I."/>
            <person name="Wolfe K.H."/>
            <person name="McGowan J."/>
            <person name="Fitzpatrick D.A."/>
            <person name="Matlin K."/>
        </authorList>
    </citation>
    <scope>NUCLEOTIDE SEQUENCE [LARGE SCALE GENOMIC DNA]</scope>
    <source>
        <strain evidence="2">51-138</strain>
    </source>
</reference>
<keyword evidence="3" id="KW-1185">Reference proteome</keyword>
<gene>
    <name evidence="2" type="ORF">KL940_000063</name>
</gene>
<dbReference type="CDD" id="cd00754">
    <property type="entry name" value="Ubl_MoaD"/>
    <property type="match status" value="1"/>
</dbReference>
<keyword evidence="1" id="KW-0547">Nucleotide-binding</keyword>
<protein>
    <recommendedName>
        <fullName evidence="4">Molybdopterin synthase sulfur carrier subunit</fullName>
    </recommendedName>
</protein>
<dbReference type="Proteomes" id="UP001197328">
    <property type="component" value="Unassembled WGS sequence"/>
</dbReference>
<dbReference type="Gene3D" id="3.10.20.30">
    <property type="match status" value="1"/>
</dbReference>
<dbReference type="InterPro" id="IPR012675">
    <property type="entry name" value="Beta-grasp_dom_sf"/>
</dbReference>
<evidence type="ECO:0008006" key="4">
    <source>
        <dbReference type="Google" id="ProtNLM"/>
    </source>
</evidence>
<dbReference type="PANTHER" id="PTHR33359">
    <property type="entry name" value="MOLYBDOPTERIN SYNTHASE SULFUR CARRIER SUBUNIT"/>
    <property type="match status" value="1"/>
</dbReference>
<dbReference type="InterPro" id="IPR003749">
    <property type="entry name" value="ThiS/MoaD-like"/>
</dbReference>
<evidence type="ECO:0000256" key="1">
    <source>
        <dbReference type="ARBA" id="ARBA00022741"/>
    </source>
</evidence>
<dbReference type="SUPFAM" id="SSF54285">
    <property type="entry name" value="MoaD/ThiS"/>
    <property type="match status" value="1"/>
</dbReference>
<evidence type="ECO:0000313" key="3">
    <source>
        <dbReference type="Proteomes" id="UP001197328"/>
    </source>
</evidence>
<dbReference type="InterPro" id="IPR044672">
    <property type="entry name" value="MOCS2A"/>
</dbReference>